<keyword evidence="3" id="KW-1185">Reference proteome</keyword>
<dbReference type="InParanoid" id="A0A0H2QZT5"/>
<reference evidence="2 3" key="1">
    <citation type="submission" date="2015-04" db="EMBL/GenBank/DDBJ databases">
        <title>Complete genome sequence of Schizopora paradoxa KUC8140, a cosmopolitan wood degrader in East Asia.</title>
        <authorList>
            <consortium name="DOE Joint Genome Institute"/>
            <person name="Min B."/>
            <person name="Park H."/>
            <person name="Jang Y."/>
            <person name="Kim J.-J."/>
            <person name="Kim K.H."/>
            <person name="Pangilinan J."/>
            <person name="Lipzen A."/>
            <person name="Riley R."/>
            <person name="Grigoriev I.V."/>
            <person name="Spatafora J.W."/>
            <person name="Choi I.-G."/>
        </authorList>
    </citation>
    <scope>NUCLEOTIDE SEQUENCE [LARGE SCALE GENOMIC DNA]</scope>
    <source>
        <strain evidence="2 3">KUC8140</strain>
    </source>
</reference>
<organism evidence="2 3">
    <name type="scientific">Schizopora paradoxa</name>
    <dbReference type="NCBI Taxonomy" id="27342"/>
    <lineage>
        <taxon>Eukaryota</taxon>
        <taxon>Fungi</taxon>
        <taxon>Dikarya</taxon>
        <taxon>Basidiomycota</taxon>
        <taxon>Agaricomycotina</taxon>
        <taxon>Agaricomycetes</taxon>
        <taxon>Hymenochaetales</taxon>
        <taxon>Schizoporaceae</taxon>
        <taxon>Schizopora</taxon>
    </lineage>
</organism>
<proteinExistence type="predicted"/>
<protein>
    <submittedName>
        <fullName evidence="2">Uncharacterized protein</fullName>
    </submittedName>
</protein>
<evidence type="ECO:0000313" key="2">
    <source>
        <dbReference type="EMBL" id="KLO05025.1"/>
    </source>
</evidence>
<accession>A0A0H2QZT5</accession>
<feature type="compositionally biased region" description="Low complexity" evidence="1">
    <location>
        <begin position="71"/>
        <end position="92"/>
    </location>
</feature>
<sequence length="333" mass="35790">LLHRFNRIARSLLCEHVLVVKTASDALEIEYELVEVEFYLLSVGHHEDPFTHGTEEQAISGKWYFHKAPRRSGTPAASSSSKSGSAASTPAGGYRGGTRKGLDLTMGGPLLSPHFQQVATSSQVAGPRGGVLLRSMRRVGMASVISGPSLLVDEVLRASGAASILELVQSKLGGDRNAFSTNSSSPFKNAVRLYLKPRSKRVETSIYTSPRIGLDLSNPVTKALPSDPRVVFIQKPYRYFVHPTLLTANGRPQTFLGVYLSSSSSSRHGSRLLDEVARITGLKRSAIDKYVGDFALGREKGKLKDFVGAAGKGVCSKPASYLKLMGTLAAATE</sequence>
<feature type="region of interest" description="Disordered" evidence="1">
    <location>
        <begin position="70"/>
        <end position="99"/>
    </location>
</feature>
<dbReference type="EMBL" id="KQ086379">
    <property type="protein sequence ID" value="KLO05025.1"/>
    <property type="molecule type" value="Genomic_DNA"/>
</dbReference>
<gene>
    <name evidence="2" type="ORF">SCHPADRAFT_839876</name>
</gene>
<dbReference type="STRING" id="27342.A0A0H2QZT5"/>
<dbReference type="Proteomes" id="UP000053477">
    <property type="component" value="Unassembled WGS sequence"/>
</dbReference>
<name>A0A0H2QZT5_9AGAM</name>
<feature type="non-terminal residue" evidence="2">
    <location>
        <position position="1"/>
    </location>
</feature>
<evidence type="ECO:0000256" key="1">
    <source>
        <dbReference type="SAM" id="MobiDB-lite"/>
    </source>
</evidence>
<dbReference type="OrthoDB" id="16851at2759"/>
<evidence type="ECO:0000313" key="3">
    <source>
        <dbReference type="Proteomes" id="UP000053477"/>
    </source>
</evidence>
<dbReference type="AlphaFoldDB" id="A0A0H2QZT5"/>